<accession>A0A3Q7EJQ2</accession>
<protein>
    <submittedName>
        <fullName evidence="1">Uncharacterized protein</fullName>
    </submittedName>
</protein>
<name>A0A3Q7EJQ2_SOLLC</name>
<organism evidence="1">
    <name type="scientific">Solanum lycopersicum</name>
    <name type="common">Tomato</name>
    <name type="synonym">Lycopersicon esculentum</name>
    <dbReference type="NCBI Taxonomy" id="4081"/>
    <lineage>
        <taxon>Eukaryota</taxon>
        <taxon>Viridiplantae</taxon>
        <taxon>Streptophyta</taxon>
        <taxon>Embryophyta</taxon>
        <taxon>Tracheophyta</taxon>
        <taxon>Spermatophyta</taxon>
        <taxon>Magnoliopsida</taxon>
        <taxon>eudicotyledons</taxon>
        <taxon>Gunneridae</taxon>
        <taxon>Pentapetalae</taxon>
        <taxon>asterids</taxon>
        <taxon>lamiids</taxon>
        <taxon>Solanales</taxon>
        <taxon>Solanaceae</taxon>
        <taxon>Solanoideae</taxon>
        <taxon>Solaneae</taxon>
        <taxon>Solanum</taxon>
        <taxon>Solanum subgen. Lycopersicon</taxon>
    </lineage>
</organism>
<evidence type="ECO:0000313" key="1">
    <source>
        <dbReference type="EnsemblPlants" id="Solyc01g090040.3.1"/>
    </source>
</evidence>
<reference evidence="1" key="2">
    <citation type="submission" date="2019-01" db="UniProtKB">
        <authorList>
            <consortium name="EnsemblPlants"/>
        </authorList>
    </citation>
    <scope>IDENTIFICATION</scope>
    <source>
        <strain evidence="1">cv. Heinz 1706</strain>
    </source>
</reference>
<keyword evidence="2" id="KW-1185">Reference proteome</keyword>
<dbReference type="InParanoid" id="A0A3Q7EJQ2"/>
<dbReference type="EnsemblPlants" id="Solyc01g090040.3.1">
    <property type="protein sequence ID" value="Solyc01g090040.3.1"/>
    <property type="gene ID" value="Solyc01g090040.3"/>
</dbReference>
<dbReference type="AlphaFoldDB" id="A0A3Q7EJQ2"/>
<dbReference type="Proteomes" id="UP000004994">
    <property type="component" value="Chromosome 1"/>
</dbReference>
<reference evidence="1" key="1">
    <citation type="journal article" date="2012" name="Nature">
        <title>The tomato genome sequence provides insights into fleshy fruit evolution.</title>
        <authorList>
            <consortium name="Tomato Genome Consortium"/>
        </authorList>
    </citation>
    <scope>NUCLEOTIDE SEQUENCE [LARGE SCALE GENOMIC DNA]</scope>
    <source>
        <strain evidence="1">cv. Heinz 1706</strain>
    </source>
</reference>
<proteinExistence type="predicted"/>
<sequence>THIFHNNGFISSSSSSCFLEEDGDEKLLIMVANSWGWRIIRLERPRNDRLFLISRIHTIVSGNTEVPDAMEMIFQSALALG</sequence>
<evidence type="ECO:0000313" key="2">
    <source>
        <dbReference type="Proteomes" id="UP000004994"/>
    </source>
</evidence>
<dbReference type="Gramene" id="Solyc01g090040.3.1">
    <property type="protein sequence ID" value="Solyc01g090040.3.1"/>
    <property type="gene ID" value="Solyc01g090040.3"/>
</dbReference>